<keyword evidence="1" id="KW-1133">Transmembrane helix</keyword>
<dbReference type="OrthoDB" id="2187741at2"/>
<feature type="transmembrane region" description="Helical" evidence="1">
    <location>
        <begin position="101"/>
        <end position="119"/>
    </location>
</feature>
<evidence type="ECO:0000313" key="3">
    <source>
        <dbReference type="Proteomes" id="UP000013840"/>
    </source>
</evidence>
<dbReference type="PATRIC" id="fig|1158612.3.peg.1213"/>
<evidence type="ECO:0000256" key="1">
    <source>
        <dbReference type="SAM" id="Phobius"/>
    </source>
</evidence>
<keyword evidence="1" id="KW-0472">Membrane</keyword>
<keyword evidence="3" id="KW-1185">Reference proteome</keyword>
<organism evidence="2 3">
    <name type="scientific">Enterococcus caccae ATCC BAA-1240</name>
    <dbReference type="NCBI Taxonomy" id="1158612"/>
    <lineage>
        <taxon>Bacteria</taxon>
        <taxon>Bacillati</taxon>
        <taxon>Bacillota</taxon>
        <taxon>Bacilli</taxon>
        <taxon>Lactobacillales</taxon>
        <taxon>Enterococcaceae</taxon>
        <taxon>Enterococcus</taxon>
    </lineage>
</organism>
<dbReference type="AlphaFoldDB" id="R3WZE9"/>
<gene>
    <name evidence="2" type="ORF">UC7_01224</name>
</gene>
<protein>
    <submittedName>
        <fullName evidence="2">Uncharacterized protein</fullName>
    </submittedName>
</protein>
<comment type="caution">
    <text evidence="2">The sequence shown here is derived from an EMBL/GenBank/DDBJ whole genome shotgun (WGS) entry which is preliminary data.</text>
</comment>
<proteinExistence type="predicted"/>
<evidence type="ECO:0000313" key="2">
    <source>
        <dbReference type="EMBL" id="EOL47125.1"/>
    </source>
</evidence>
<reference evidence="2 3" key="1">
    <citation type="submission" date="2013-02" db="EMBL/GenBank/DDBJ databases">
        <title>The Genome Sequence of Enterococcus caccae BAA-1240.</title>
        <authorList>
            <consortium name="The Broad Institute Genome Sequencing Platform"/>
            <consortium name="The Broad Institute Genome Sequencing Center for Infectious Disease"/>
            <person name="Earl A.M."/>
            <person name="Gilmore M.S."/>
            <person name="Lebreton F."/>
            <person name="Walker B."/>
            <person name="Young S.K."/>
            <person name="Zeng Q."/>
            <person name="Gargeya S."/>
            <person name="Fitzgerald M."/>
            <person name="Haas B."/>
            <person name="Abouelleil A."/>
            <person name="Alvarado L."/>
            <person name="Arachchi H.M."/>
            <person name="Berlin A.M."/>
            <person name="Chapman S.B."/>
            <person name="Dewar J."/>
            <person name="Goldberg J."/>
            <person name="Griggs A."/>
            <person name="Gujja S."/>
            <person name="Hansen M."/>
            <person name="Howarth C."/>
            <person name="Imamovic A."/>
            <person name="Larimer J."/>
            <person name="McCowan C."/>
            <person name="Murphy C."/>
            <person name="Neiman D."/>
            <person name="Pearson M."/>
            <person name="Priest M."/>
            <person name="Roberts A."/>
            <person name="Saif S."/>
            <person name="Shea T."/>
            <person name="Sisk P."/>
            <person name="Sykes S."/>
            <person name="Wortman J."/>
            <person name="Nusbaum C."/>
            <person name="Birren B."/>
        </authorList>
    </citation>
    <scope>NUCLEOTIDE SEQUENCE [LARGE SCALE GENOMIC DNA]</scope>
    <source>
        <strain evidence="2 3">ATCC BAA-1240</strain>
    </source>
</reference>
<accession>R3WZE9</accession>
<feature type="transmembrane region" description="Helical" evidence="1">
    <location>
        <begin position="6"/>
        <end position="31"/>
    </location>
</feature>
<sequence length="126" mass="14442">MNTALQITQAIILLLIGVFTISSIFNAIKALVQVKKGRLDELEKKTVSDSLVYAMIALFIVHTLQFVLGIAANMIPNSNFHYHPIISGGVPYRSIISNDPWHFESLFFDCLIFSVIYFFRKRKYRE</sequence>
<dbReference type="Proteomes" id="UP000013840">
    <property type="component" value="Unassembled WGS sequence"/>
</dbReference>
<name>R3WZE9_9ENTE</name>
<dbReference type="RefSeq" id="WP_010771363.1">
    <property type="nucleotide sequence ID" value="NZ_KB946333.1"/>
</dbReference>
<dbReference type="EMBL" id="AJAU01000013">
    <property type="protein sequence ID" value="EOL47125.1"/>
    <property type="molecule type" value="Genomic_DNA"/>
</dbReference>
<feature type="transmembrane region" description="Helical" evidence="1">
    <location>
        <begin position="51"/>
        <end position="75"/>
    </location>
</feature>
<dbReference type="STRING" id="317735.RU98_GL001689"/>
<keyword evidence="1" id="KW-0812">Transmembrane</keyword>
<dbReference type="eggNOG" id="ENOG5032NP8">
    <property type="taxonomic scope" value="Bacteria"/>
</dbReference>